<dbReference type="EMBL" id="CP001778">
    <property type="protein sequence ID" value="ADD42084.1"/>
    <property type="molecule type" value="Genomic_DNA"/>
</dbReference>
<evidence type="ECO:0000259" key="3">
    <source>
        <dbReference type="Pfam" id="PF05368"/>
    </source>
</evidence>
<keyword evidence="2" id="KW-0521">NADP</keyword>
<evidence type="ECO:0000256" key="1">
    <source>
        <dbReference type="ARBA" id="ARBA00006328"/>
    </source>
</evidence>
<dbReference type="OrthoDB" id="319724at2"/>
<dbReference type="InterPro" id="IPR036291">
    <property type="entry name" value="NAD(P)-bd_dom_sf"/>
</dbReference>
<dbReference type="InterPro" id="IPR051164">
    <property type="entry name" value="NmrA-like_oxidored"/>
</dbReference>
<organism evidence="4 5">
    <name type="scientific">Stackebrandtia nassauensis (strain DSM 44728 / CIP 108903 / NRRL B-16338 / NBRC 102104 / LLR-40K-21)</name>
    <dbReference type="NCBI Taxonomy" id="446470"/>
    <lineage>
        <taxon>Bacteria</taxon>
        <taxon>Bacillati</taxon>
        <taxon>Actinomycetota</taxon>
        <taxon>Actinomycetes</taxon>
        <taxon>Glycomycetales</taxon>
        <taxon>Glycomycetaceae</taxon>
        <taxon>Stackebrandtia</taxon>
    </lineage>
</organism>
<reference evidence="4 5" key="1">
    <citation type="journal article" date="2009" name="Stand. Genomic Sci.">
        <title>Complete genome sequence of Stackebrandtia nassauensis type strain (LLR-40K-21).</title>
        <authorList>
            <person name="Munk C."/>
            <person name="Lapidus A."/>
            <person name="Copeland A."/>
            <person name="Jando M."/>
            <person name="Mayilraj S."/>
            <person name="Glavina Del Rio T."/>
            <person name="Nolan M."/>
            <person name="Chen F."/>
            <person name="Lucas S."/>
            <person name="Tice H."/>
            <person name="Cheng J.F."/>
            <person name="Han C."/>
            <person name="Detter J.C."/>
            <person name="Bruce D."/>
            <person name="Goodwin L."/>
            <person name="Chain P."/>
            <person name="Pitluck S."/>
            <person name="Goker M."/>
            <person name="Ovchinikova G."/>
            <person name="Pati A."/>
            <person name="Ivanova N."/>
            <person name="Mavromatis K."/>
            <person name="Chen A."/>
            <person name="Palaniappan K."/>
            <person name="Land M."/>
            <person name="Hauser L."/>
            <person name="Chang Y.J."/>
            <person name="Jeffries C.D."/>
            <person name="Bristow J."/>
            <person name="Eisen J.A."/>
            <person name="Markowitz V."/>
            <person name="Hugenholtz P."/>
            <person name="Kyrpides N.C."/>
            <person name="Klenk H.P."/>
        </authorList>
    </citation>
    <scope>NUCLEOTIDE SEQUENCE [LARGE SCALE GENOMIC DNA]</scope>
    <source>
        <strain evidence="5">DSM 44728 / CIP 108903 / NRRL B-16338 / NBRC 102104 / LLR-40K-21</strain>
    </source>
</reference>
<dbReference type="PANTHER" id="PTHR42748:SF7">
    <property type="entry name" value="NMRA LIKE REDOX SENSOR 1-RELATED"/>
    <property type="match status" value="1"/>
</dbReference>
<dbReference type="Gene3D" id="3.40.50.720">
    <property type="entry name" value="NAD(P)-binding Rossmann-like Domain"/>
    <property type="match status" value="1"/>
</dbReference>
<accession>D3Q4Q4</accession>
<protein>
    <submittedName>
        <fullName evidence="4">NmrA family protein</fullName>
    </submittedName>
</protein>
<evidence type="ECO:0000313" key="4">
    <source>
        <dbReference type="EMBL" id="ADD42084.1"/>
    </source>
</evidence>
<keyword evidence="5" id="KW-1185">Reference proteome</keyword>
<dbReference type="PANTHER" id="PTHR42748">
    <property type="entry name" value="NITROGEN METABOLITE REPRESSION PROTEIN NMRA FAMILY MEMBER"/>
    <property type="match status" value="1"/>
</dbReference>
<dbReference type="KEGG" id="sna:Snas_2401"/>
<evidence type="ECO:0000313" key="5">
    <source>
        <dbReference type="Proteomes" id="UP000000844"/>
    </source>
</evidence>
<dbReference type="HOGENOM" id="CLU_007383_8_4_11"/>
<dbReference type="RefSeq" id="WP_013017655.1">
    <property type="nucleotide sequence ID" value="NC_013947.1"/>
</dbReference>
<proteinExistence type="inferred from homology"/>
<dbReference type="Pfam" id="PF05368">
    <property type="entry name" value="NmrA"/>
    <property type="match status" value="1"/>
</dbReference>
<dbReference type="Proteomes" id="UP000000844">
    <property type="component" value="Chromosome"/>
</dbReference>
<name>D3Q4Q4_STANL</name>
<dbReference type="Gene3D" id="3.90.25.10">
    <property type="entry name" value="UDP-galactose 4-epimerase, domain 1"/>
    <property type="match status" value="1"/>
</dbReference>
<dbReference type="STRING" id="446470.Snas_2401"/>
<dbReference type="InterPro" id="IPR008030">
    <property type="entry name" value="NmrA-like"/>
</dbReference>
<dbReference type="SUPFAM" id="SSF51735">
    <property type="entry name" value="NAD(P)-binding Rossmann-fold domains"/>
    <property type="match status" value="1"/>
</dbReference>
<dbReference type="eggNOG" id="COG0702">
    <property type="taxonomic scope" value="Bacteria"/>
</dbReference>
<comment type="similarity">
    <text evidence="1">Belongs to the NmrA-type oxidoreductase family.</text>
</comment>
<feature type="domain" description="NmrA-like" evidence="3">
    <location>
        <begin position="5"/>
        <end position="240"/>
    </location>
</feature>
<sequence length="298" mass="31281">MSKQDKTILVTGATGKQGGVTARALLADGWRVRALVRDAKARTAGALAEAGASLVTGDFDDPASLAAASAGAYGLFAVPPAVYEPQGWNVELETRRGADLVDAATAAGVEHIVFTGIATATGAGLTGSSGKQRIEEHIKATGRRYTLLRPVRFMENYLFRESPVDGIRHGVHRHLFHPDRPMQIIAVADVGAIAALAFADPDTYGGKALELAGDAPTPVAAVKAISAALGREIRYEQFTAAEAERLGPEIADIRTLWTEGNGWNADIPAIRELHPGLLDFEGWLAAGGAERIKAAISG</sequence>
<evidence type="ECO:0000256" key="2">
    <source>
        <dbReference type="ARBA" id="ARBA00022857"/>
    </source>
</evidence>
<gene>
    <name evidence="4" type="ordered locus">Snas_2401</name>
</gene>
<dbReference type="AlphaFoldDB" id="D3Q4Q4"/>